<protein>
    <submittedName>
        <fullName evidence="7">Type 1 fimbrial protein</fullName>
    </submittedName>
</protein>
<dbReference type="Gene3D" id="2.60.40.1090">
    <property type="entry name" value="Fimbrial-type adhesion domain"/>
    <property type="match status" value="1"/>
</dbReference>
<comment type="similarity">
    <text evidence="2">Belongs to the fimbrial protein family.</text>
</comment>
<evidence type="ECO:0000256" key="3">
    <source>
        <dbReference type="ARBA" id="ARBA00022729"/>
    </source>
</evidence>
<gene>
    <name evidence="7" type="ORF">H9654_08830</name>
</gene>
<dbReference type="Pfam" id="PF00419">
    <property type="entry name" value="Fimbrial"/>
    <property type="match status" value="1"/>
</dbReference>
<proteinExistence type="inferred from homology"/>
<reference evidence="7 8" key="1">
    <citation type="submission" date="2020-08" db="EMBL/GenBank/DDBJ databases">
        <title>A Genomic Blueprint of the Chicken Gut Microbiome.</title>
        <authorList>
            <person name="Gilroy R."/>
            <person name="Ravi A."/>
            <person name="Getino M."/>
            <person name="Pursley I."/>
            <person name="Horton D.L."/>
            <person name="Alikhan N.-F."/>
            <person name="Baker D."/>
            <person name="Gharbi K."/>
            <person name="Hall N."/>
            <person name="Watson M."/>
            <person name="Adriaenssens E.M."/>
            <person name="Foster-Nyarko E."/>
            <person name="Jarju S."/>
            <person name="Secka A."/>
            <person name="Antonio M."/>
            <person name="Oren A."/>
            <person name="Chaudhuri R."/>
            <person name="La Ragione R.M."/>
            <person name="Hildebrand F."/>
            <person name="Pallen M.J."/>
        </authorList>
    </citation>
    <scope>NUCLEOTIDE SEQUENCE [LARGE SCALE GENOMIC DNA]</scope>
    <source>
        <strain evidence="7 8">Sa5BUN4</strain>
    </source>
</reference>
<feature type="domain" description="Fimbrial-type adhesion" evidence="6">
    <location>
        <begin position="28"/>
        <end position="179"/>
    </location>
</feature>
<evidence type="ECO:0000256" key="5">
    <source>
        <dbReference type="SAM" id="SignalP"/>
    </source>
</evidence>
<dbReference type="PANTHER" id="PTHR33420">
    <property type="entry name" value="FIMBRIAL SUBUNIT ELFA-RELATED"/>
    <property type="match status" value="1"/>
</dbReference>
<dbReference type="InterPro" id="IPR008966">
    <property type="entry name" value="Adhesion_dom_sf"/>
</dbReference>
<keyword evidence="3 5" id="KW-0732">Signal</keyword>
<evidence type="ECO:0000313" key="7">
    <source>
        <dbReference type="EMBL" id="MBD7954310.1"/>
    </source>
</evidence>
<comment type="caution">
    <text evidence="7">The sequence shown here is derived from an EMBL/GenBank/DDBJ whole genome shotgun (WGS) entry which is preliminary data.</text>
</comment>
<feature type="chain" id="PRO_5036494814" evidence="5">
    <location>
        <begin position="24"/>
        <end position="180"/>
    </location>
</feature>
<dbReference type="InterPro" id="IPR036937">
    <property type="entry name" value="Adhesion_dom_fimbrial_sf"/>
</dbReference>
<dbReference type="InterPro" id="IPR050263">
    <property type="entry name" value="Bact_Fimbrial_Adh_Pro"/>
</dbReference>
<evidence type="ECO:0000256" key="4">
    <source>
        <dbReference type="ARBA" id="ARBA00023263"/>
    </source>
</evidence>
<name>A0A8X8K2T7_9GAMM</name>
<keyword evidence="8" id="KW-1185">Reference proteome</keyword>
<sequence>MNLSTLRLAFAGTALVASMAASAADGTITFTGDITATTCIVGPGTGAEGAAKAIEIKLPELATSALGTDGATNGDTDFSLKLDGGADCVGQSGKLGKMAFSGANINPTTGRLTNTGTAANVEVELVSAGTPLHLANDKIDFAVNATGDNEFPMTARYRASGGAAGQGDVSTTVEYTLSYN</sequence>
<dbReference type="RefSeq" id="WP_191770530.1">
    <property type="nucleotide sequence ID" value="NZ_JACSQS010000007.1"/>
</dbReference>
<dbReference type="EMBL" id="JACSQS010000007">
    <property type="protein sequence ID" value="MBD7954310.1"/>
    <property type="molecule type" value="Genomic_DNA"/>
</dbReference>
<dbReference type="GO" id="GO:0043709">
    <property type="term" value="P:cell adhesion involved in single-species biofilm formation"/>
    <property type="evidence" value="ECO:0007669"/>
    <property type="project" value="TreeGrafter"/>
</dbReference>
<accession>A0A8X8K2T7</accession>
<dbReference type="SUPFAM" id="SSF49401">
    <property type="entry name" value="Bacterial adhesins"/>
    <property type="match status" value="1"/>
</dbReference>
<evidence type="ECO:0000259" key="6">
    <source>
        <dbReference type="Pfam" id="PF00419"/>
    </source>
</evidence>
<evidence type="ECO:0000313" key="8">
    <source>
        <dbReference type="Proteomes" id="UP000636938"/>
    </source>
</evidence>
<feature type="signal peptide" evidence="5">
    <location>
        <begin position="1"/>
        <end position="23"/>
    </location>
</feature>
<keyword evidence="4" id="KW-0281">Fimbrium</keyword>
<organism evidence="7 8">
    <name type="scientific">Stenotrophomonas lacuserhaii</name>
    <dbReference type="NCBI Taxonomy" id="2760084"/>
    <lineage>
        <taxon>Bacteria</taxon>
        <taxon>Pseudomonadati</taxon>
        <taxon>Pseudomonadota</taxon>
        <taxon>Gammaproteobacteria</taxon>
        <taxon>Lysobacterales</taxon>
        <taxon>Lysobacteraceae</taxon>
        <taxon>Stenotrophomonas</taxon>
    </lineage>
</organism>
<dbReference type="AlphaFoldDB" id="A0A8X8K2T7"/>
<evidence type="ECO:0000256" key="1">
    <source>
        <dbReference type="ARBA" id="ARBA00004561"/>
    </source>
</evidence>
<dbReference type="InterPro" id="IPR000259">
    <property type="entry name" value="Adhesion_dom_fimbrial"/>
</dbReference>
<dbReference type="PANTHER" id="PTHR33420:SF3">
    <property type="entry name" value="FIMBRIAL SUBUNIT ELFA"/>
    <property type="match status" value="1"/>
</dbReference>
<comment type="subcellular location">
    <subcellularLocation>
        <location evidence="1">Fimbrium</location>
    </subcellularLocation>
</comment>
<dbReference type="Proteomes" id="UP000636938">
    <property type="component" value="Unassembled WGS sequence"/>
</dbReference>
<evidence type="ECO:0000256" key="2">
    <source>
        <dbReference type="ARBA" id="ARBA00006671"/>
    </source>
</evidence>
<dbReference type="GO" id="GO:0009289">
    <property type="term" value="C:pilus"/>
    <property type="evidence" value="ECO:0007669"/>
    <property type="project" value="UniProtKB-SubCell"/>
</dbReference>